<keyword evidence="3" id="KW-1185">Reference proteome</keyword>
<dbReference type="AlphaFoldDB" id="S7NQK4"/>
<dbReference type="Proteomes" id="UP000052978">
    <property type="component" value="Unassembled WGS sequence"/>
</dbReference>
<dbReference type="EMBL" id="KE164590">
    <property type="protein sequence ID" value="EPQ18955.1"/>
    <property type="molecule type" value="Genomic_DNA"/>
</dbReference>
<gene>
    <name evidence="2" type="ORF">D623_10019835</name>
</gene>
<accession>S7NQK4</accession>
<sequence length="125" mass="13168">MALPSHVSPSNPPRTGGFKLELLSLTPQNACNAAAKTPSLLVYPPRRCSRRQPVGVAPLKIKIQWERSRGSLRRKEASSPFGGGRGPGDGRLGAGKSRLASTPSSHVGVKVSTCPAEDAQEAMVQ</sequence>
<feature type="compositionally biased region" description="Basic and acidic residues" evidence="1">
    <location>
        <begin position="67"/>
        <end position="77"/>
    </location>
</feature>
<evidence type="ECO:0000256" key="1">
    <source>
        <dbReference type="SAM" id="MobiDB-lite"/>
    </source>
</evidence>
<proteinExistence type="predicted"/>
<reference evidence="2 3" key="1">
    <citation type="journal article" date="2013" name="Nat. Commun.">
        <title>Genome analysis reveals insights into physiology and longevity of the Brandt's bat Myotis brandtii.</title>
        <authorList>
            <person name="Seim I."/>
            <person name="Fang X."/>
            <person name="Xiong Z."/>
            <person name="Lobanov A.V."/>
            <person name="Huang Z."/>
            <person name="Ma S."/>
            <person name="Feng Y."/>
            <person name="Turanov A.A."/>
            <person name="Zhu Y."/>
            <person name="Lenz T.L."/>
            <person name="Gerashchenko M.V."/>
            <person name="Fan D."/>
            <person name="Hee Yim S."/>
            <person name="Yao X."/>
            <person name="Jordan D."/>
            <person name="Xiong Y."/>
            <person name="Ma Y."/>
            <person name="Lyapunov A.N."/>
            <person name="Chen G."/>
            <person name="Kulakova O.I."/>
            <person name="Sun Y."/>
            <person name="Lee S.G."/>
            <person name="Bronson R.T."/>
            <person name="Moskalev A.A."/>
            <person name="Sunyaev S.R."/>
            <person name="Zhang G."/>
            <person name="Krogh A."/>
            <person name="Wang J."/>
            <person name="Gladyshev V.N."/>
        </authorList>
    </citation>
    <scope>NUCLEOTIDE SEQUENCE [LARGE SCALE GENOMIC DNA]</scope>
</reference>
<feature type="compositionally biased region" description="Gly residues" evidence="1">
    <location>
        <begin position="81"/>
        <end position="93"/>
    </location>
</feature>
<name>S7NQK4_MYOBR</name>
<evidence type="ECO:0000313" key="2">
    <source>
        <dbReference type="EMBL" id="EPQ18955.1"/>
    </source>
</evidence>
<organism evidence="2 3">
    <name type="scientific">Myotis brandtii</name>
    <name type="common">Brandt's bat</name>
    <dbReference type="NCBI Taxonomy" id="109478"/>
    <lineage>
        <taxon>Eukaryota</taxon>
        <taxon>Metazoa</taxon>
        <taxon>Chordata</taxon>
        <taxon>Craniata</taxon>
        <taxon>Vertebrata</taxon>
        <taxon>Euteleostomi</taxon>
        <taxon>Mammalia</taxon>
        <taxon>Eutheria</taxon>
        <taxon>Laurasiatheria</taxon>
        <taxon>Chiroptera</taxon>
        <taxon>Yangochiroptera</taxon>
        <taxon>Vespertilionidae</taxon>
        <taxon>Myotis</taxon>
    </lineage>
</organism>
<feature type="region of interest" description="Disordered" evidence="1">
    <location>
        <begin position="67"/>
        <end position="125"/>
    </location>
</feature>
<evidence type="ECO:0000313" key="3">
    <source>
        <dbReference type="Proteomes" id="UP000052978"/>
    </source>
</evidence>
<protein>
    <submittedName>
        <fullName evidence="2">Uncharacterized protein</fullName>
    </submittedName>
</protein>